<name>R9NYB0_PSEHS</name>
<dbReference type="PANTHER" id="PTHR39336:SF3">
    <property type="entry name" value="PYRIDOXAMINE PHOSPHATE OXIDASE"/>
    <property type="match status" value="1"/>
</dbReference>
<organism evidence="2 3">
    <name type="scientific">Pseudozyma hubeiensis (strain SY62)</name>
    <name type="common">Yeast</name>
    <dbReference type="NCBI Taxonomy" id="1305764"/>
    <lineage>
        <taxon>Eukaryota</taxon>
        <taxon>Fungi</taxon>
        <taxon>Dikarya</taxon>
        <taxon>Basidiomycota</taxon>
        <taxon>Ustilaginomycotina</taxon>
        <taxon>Ustilaginomycetes</taxon>
        <taxon>Ustilaginales</taxon>
        <taxon>Ustilaginaceae</taxon>
        <taxon>Pseudozyma</taxon>
    </lineage>
</organism>
<protein>
    <recommendedName>
        <fullName evidence="1">Pyridoxamine 5'-phosphate oxidase N-terminal domain-containing protein</fullName>
    </recommendedName>
</protein>
<dbReference type="eggNOG" id="ENOG502S2QB">
    <property type="taxonomic scope" value="Eukaryota"/>
</dbReference>
<dbReference type="GeneID" id="24106463"/>
<dbReference type="Pfam" id="PF01243">
    <property type="entry name" value="PNPOx_N"/>
    <property type="match status" value="1"/>
</dbReference>
<dbReference type="OrthoDB" id="539398at2759"/>
<dbReference type="Proteomes" id="UP000014071">
    <property type="component" value="Unassembled WGS sequence"/>
</dbReference>
<evidence type="ECO:0000259" key="1">
    <source>
        <dbReference type="Pfam" id="PF01243"/>
    </source>
</evidence>
<dbReference type="RefSeq" id="XP_012187184.1">
    <property type="nucleotide sequence ID" value="XM_012331794.1"/>
</dbReference>
<dbReference type="PANTHER" id="PTHR39336">
    <property type="entry name" value="PYRIDOXAMINE PHOSPHATE OXIDASE FAMILY PROTEIN (AFU_ORTHOLOGUE AFUA_6G11440)"/>
    <property type="match status" value="1"/>
</dbReference>
<dbReference type="HOGENOM" id="CLU_054794_2_1_1"/>
<dbReference type="STRING" id="1305764.R9NYB0"/>
<dbReference type="Gene3D" id="2.30.110.10">
    <property type="entry name" value="Electron Transport, Fmn-binding Protein, Chain A"/>
    <property type="match status" value="1"/>
</dbReference>
<dbReference type="AlphaFoldDB" id="R9NYB0"/>
<dbReference type="InterPro" id="IPR012349">
    <property type="entry name" value="Split_barrel_FMN-bd"/>
</dbReference>
<keyword evidence="3" id="KW-1185">Reference proteome</keyword>
<reference evidence="3" key="1">
    <citation type="journal article" date="2013" name="Genome Announc.">
        <title>Draft genome sequence of the basidiomycetous yeast-like fungus Pseudozyma hubeiensis SY62, which produces an abundant amount of the biosurfactant mannosylerythritol lipids.</title>
        <authorList>
            <person name="Konishi M."/>
            <person name="Hatada Y."/>
            <person name="Horiuchi J."/>
        </authorList>
    </citation>
    <scope>NUCLEOTIDE SEQUENCE [LARGE SCALE GENOMIC DNA]</scope>
    <source>
        <strain evidence="3">SY62</strain>
    </source>
</reference>
<proteinExistence type="predicted"/>
<dbReference type="EMBL" id="DF238777">
    <property type="protein sequence ID" value="GAC93597.1"/>
    <property type="molecule type" value="Genomic_DNA"/>
</dbReference>
<evidence type="ECO:0000313" key="3">
    <source>
        <dbReference type="Proteomes" id="UP000014071"/>
    </source>
</evidence>
<dbReference type="InterPro" id="IPR011576">
    <property type="entry name" value="Pyridox_Oxase_N"/>
</dbReference>
<gene>
    <name evidence="2" type="ORF">PHSY_001162</name>
</gene>
<accession>R9NYB0</accession>
<evidence type="ECO:0000313" key="2">
    <source>
        <dbReference type="EMBL" id="GAC93597.1"/>
    </source>
</evidence>
<sequence length="357" mass="38664">MAASHACNSCKPHSRVFSPTLLAIALSSEPQTLTHICDTMGKFYDHIPESLHGFLLRQHLFFVATAPLQGGSVNVSPKANEGAFQIVDSHRVRYADLTGSGNETISHLLQPDNGRITLAFINIEEGAPNIVRVYGKGTVFERAIDAEFDSKWQAEHGGKPVPIGLRAIIDVAVHTCATSCGYSMPIFHFQRKRSVLDEYMDKLDRPGGIEALHKQKKVTYPPVDAEGVVVEKGHGQDGQQVRKMASALELYWAVCNTLSVDGLPGMRSVAPLTNVEEKQRLLALAKEHDALQPPQDDLGPIISHAEAVSKDNLKQSTAAQATAVVQPVNVLHLSAAFAAGCILTFALLNVQMPTVVI</sequence>
<feature type="domain" description="Pyridoxamine 5'-phosphate oxidase N-terminal" evidence="1">
    <location>
        <begin position="48"/>
        <end position="178"/>
    </location>
</feature>